<dbReference type="GO" id="GO:0008380">
    <property type="term" value="P:RNA splicing"/>
    <property type="evidence" value="ECO:0007669"/>
    <property type="project" value="UniProtKB-KW"/>
</dbReference>
<evidence type="ECO:0000256" key="5">
    <source>
        <dbReference type="ARBA" id="ARBA00022664"/>
    </source>
</evidence>
<dbReference type="Pfam" id="PF10500">
    <property type="entry name" value="SR-25"/>
    <property type="match status" value="1"/>
</dbReference>
<protein>
    <recommendedName>
        <fullName evidence="4">ADP-ribosylation factor-like protein 6-interacting protein 4</fullName>
    </recommendedName>
</protein>
<evidence type="ECO:0000256" key="3">
    <source>
        <dbReference type="ARBA" id="ARBA00006852"/>
    </source>
</evidence>
<evidence type="ECO:0000313" key="9">
    <source>
        <dbReference type="EMBL" id="KAK7475044.1"/>
    </source>
</evidence>
<dbReference type="Proteomes" id="UP001519460">
    <property type="component" value="Unassembled WGS sequence"/>
</dbReference>
<feature type="compositionally biased region" description="Basic and acidic residues" evidence="8">
    <location>
        <begin position="1"/>
        <end position="19"/>
    </location>
</feature>
<keyword evidence="10" id="KW-1185">Reference proteome</keyword>
<comment type="similarity">
    <text evidence="3">Belongs to the ARL6IP4 family.</text>
</comment>
<reference evidence="9 10" key="1">
    <citation type="journal article" date="2023" name="Sci. Data">
        <title>Genome assembly of the Korean intertidal mud-creeper Batillaria attramentaria.</title>
        <authorList>
            <person name="Patra A.K."/>
            <person name="Ho P.T."/>
            <person name="Jun S."/>
            <person name="Lee S.J."/>
            <person name="Kim Y."/>
            <person name="Won Y.J."/>
        </authorList>
    </citation>
    <scope>NUCLEOTIDE SEQUENCE [LARGE SCALE GENOMIC DNA]</scope>
    <source>
        <strain evidence="9">Wonlab-2016</strain>
    </source>
</reference>
<dbReference type="GO" id="GO:0016607">
    <property type="term" value="C:nuclear speck"/>
    <property type="evidence" value="ECO:0007669"/>
    <property type="project" value="UniProtKB-SubCell"/>
</dbReference>
<evidence type="ECO:0000256" key="7">
    <source>
        <dbReference type="ARBA" id="ARBA00023242"/>
    </source>
</evidence>
<dbReference type="EMBL" id="JACVVK020000417">
    <property type="protein sequence ID" value="KAK7475044.1"/>
    <property type="molecule type" value="Genomic_DNA"/>
</dbReference>
<evidence type="ECO:0000256" key="1">
    <source>
        <dbReference type="ARBA" id="ARBA00004324"/>
    </source>
</evidence>
<gene>
    <name evidence="9" type="ORF">BaRGS_00033725</name>
</gene>
<accession>A0ABD0JJA1</accession>
<keyword evidence="7" id="KW-0539">Nucleus</keyword>
<feature type="compositionally biased region" description="Basic and acidic residues" evidence="8">
    <location>
        <begin position="103"/>
        <end position="112"/>
    </location>
</feature>
<name>A0ABD0JJA1_9CAEN</name>
<evidence type="ECO:0000313" key="10">
    <source>
        <dbReference type="Proteomes" id="UP001519460"/>
    </source>
</evidence>
<feature type="region of interest" description="Disordered" evidence="8">
    <location>
        <begin position="1"/>
        <end position="158"/>
    </location>
</feature>
<organism evidence="9 10">
    <name type="scientific">Batillaria attramentaria</name>
    <dbReference type="NCBI Taxonomy" id="370345"/>
    <lineage>
        <taxon>Eukaryota</taxon>
        <taxon>Metazoa</taxon>
        <taxon>Spiralia</taxon>
        <taxon>Lophotrochozoa</taxon>
        <taxon>Mollusca</taxon>
        <taxon>Gastropoda</taxon>
        <taxon>Caenogastropoda</taxon>
        <taxon>Sorbeoconcha</taxon>
        <taxon>Cerithioidea</taxon>
        <taxon>Batillariidae</taxon>
        <taxon>Batillaria</taxon>
    </lineage>
</organism>
<evidence type="ECO:0000256" key="2">
    <source>
        <dbReference type="ARBA" id="ARBA00004604"/>
    </source>
</evidence>
<keyword evidence="5" id="KW-0507">mRNA processing</keyword>
<feature type="compositionally biased region" description="Basic residues" evidence="8">
    <location>
        <begin position="78"/>
        <end position="102"/>
    </location>
</feature>
<comment type="subcellular location">
    <subcellularLocation>
        <location evidence="1">Nucleus speckle</location>
    </subcellularLocation>
    <subcellularLocation>
        <location evidence="2">Nucleus</location>
        <location evidence="2">Nucleolus</location>
    </subcellularLocation>
</comment>
<comment type="caution">
    <text evidence="9">The sequence shown here is derived from an EMBL/GenBank/DDBJ whole genome shotgun (WGS) entry which is preliminary data.</text>
</comment>
<feature type="compositionally biased region" description="Basic residues" evidence="8">
    <location>
        <begin position="42"/>
        <end position="68"/>
    </location>
</feature>
<evidence type="ECO:0000256" key="6">
    <source>
        <dbReference type="ARBA" id="ARBA00023187"/>
    </source>
</evidence>
<dbReference type="AlphaFoldDB" id="A0ABD0JJA1"/>
<feature type="compositionally biased region" description="Low complexity" evidence="8">
    <location>
        <begin position="31"/>
        <end position="41"/>
    </location>
</feature>
<evidence type="ECO:0000256" key="8">
    <source>
        <dbReference type="SAM" id="MobiDB-lite"/>
    </source>
</evidence>
<feature type="compositionally biased region" description="Basic residues" evidence="8">
    <location>
        <begin position="20"/>
        <end position="29"/>
    </location>
</feature>
<feature type="region of interest" description="Disordered" evidence="8">
    <location>
        <begin position="188"/>
        <end position="210"/>
    </location>
</feature>
<dbReference type="InterPro" id="IPR019532">
    <property type="entry name" value="Nucl_RNA-splicing_assoc_SR-25"/>
</dbReference>
<dbReference type="GO" id="GO:0006397">
    <property type="term" value="P:mRNA processing"/>
    <property type="evidence" value="ECO:0007669"/>
    <property type="project" value="UniProtKB-KW"/>
</dbReference>
<keyword evidence="6" id="KW-0508">mRNA splicing</keyword>
<dbReference type="GO" id="GO:0005730">
    <property type="term" value="C:nucleolus"/>
    <property type="evidence" value="ECO:0007669"/>
    <property type="project" value="UniProtKB-SubCell"/>
</dbReference>
<sequence>MPRSLSPHDKERKSRDLAKKSKRDRRKRSTSSDSSRSSSASGRRHKNRSRSSRKRSSSSKEGRKRKHSSSSSSSPSPSRKKKQKKEKKEKRKKKKEKKKSKKKEKEKQRKLSSEGADSAKAQPEIPKSSTGSAASVGPKPRVMKPMTKEEWEKQQSVMRHVYDEESGRTRLIKGDGEVMEEIVSKERHREINKTSTQGDGRFFASKMGLL</sequence>
<proteinExistence type="inferred from homology"/>
<evidence type="ECO:0000256" key="4">
    <source>
        <dbReference type="ARBA" id="ARBA00017993"/>
    </source>
</evidence>